<dbReference type="PANTHER" id="PTHR38471:SF2">
    <property type="entry name" value="FOUR HELIX BUNDLE PROTEIN"/>
    <property type="match status" value="1"/>
</dbReference>
<name>A0ABZ2J1E2_9CHLR</name>
<sequence length="133" mass="14966">MSNATNTTNNSITDKPTYDIHERIYQFILRTIKLVDTLPKTTSNAIISNQLLRCVTSIGANDQEADGSLTKKDFIHCYSIVRKEAKETTFWLRLIGDTNDNLAHKMGPIIQEGHEITAIISTIINHTRISPPK</sequence>
<gene>
    <name evidence="1" type="ORF">V8247_05610</name>
</gene>
<evidence type="ECO:0000313" key="1">
    <source>
        <dbReference type="EMBL" id="WWX24744.1"/>
    </source>
</evidence>
<accession>A0ABZ2J1E2</accession>
<dbReference type="InterPro" id="IPR036583">
    <property type="entry name" value="23S_rRNA_IVS_sf"/>
</dbReference>
<dbReference type="PIRSF" id="PIRSF035652">
    <property type="entry name" value="CHP02436"/>
    <property type="match status" value="1"/>
</dbReference>
<reference evidence="1 2" key="1">
    <citation type="submission" date="2024-03" db="EMBL/GenBank/DDBJ databases">
        <title>A Dehalogenimonas Isolated from Estuarine Sediments Dihaloeliminates Chlorinated Alkanes.</title>
        <authorList>
            <person name="Yang Y."/>
            <person name="Wang H."/>
        </authorList>
    </citation>
    <scope>NUCLEOTIDE SEQUENCE [LARGE SCALE GENOMIC DNA]</scope>
    <source>
        <strain evidence="1 2">W</strain>
    </source>
</reference>
<dbReference type="PANTHER" id="PTHR38471">
    <property type="entry name" value="FOUR HELIX BUNDLE PROTEIN"/>
    <property type="match status" value="1"/>
</dbReference>
<evidence type="ECO:0000313" key="2">
    <source>
        <dbReference type="Proteomes" id="UP001375370"/>
    </source>
</evidence>
<organism evidence="1 2">
    <name type="scientific">Candidatus Dehalogenimonas loeffleri</name>
    <dbReference type="NCBI Taxonomy" id="3127115"/>
    <lineage>
        <taxon>Bacteria</taxon>
        <taxon>Bacillati</taxon>
        <taxon>Chloroflexota</taxon>
        <taxon>Dehalococcoidia</taxon>
        <taxon>Dehalococcoidales</taxon>
        <taxon>Dehalococcoidaceae</taxon>
        <taxon>Dehalogenimonas</taxon>
    </lineage>
</organism>
<dbReference type="Proteomes" id="UP001375370">
    <property type="component" value="Chromosome"/>
</dbReference>
<dbReference type="RefSeq" id="WP_338736861.1">
    <property type="nucleotide sequence ID" value="NZ_CP146612.1"/>
</dbReference>
<protein>
    <submittedName>
        <fullName evidence="1">Four helix bundle protein</fullName>
    </submittedName>
</protein>
<dbReference type="EMBL" id="CP146612">
    <property type="protein sequence ID" value="WWX24744.1"/>
    <property type="molecule type" value="Genomic_DNA"/>
</dbReference>
<dbReference type="Gene3D" id="1.20.1440.60">
    <property type="entry name" value="23S rRNA-intervening sequence"/>
    <property type="match status" value="1"/>
</dbReference>
<dbReference type="InterPro" id="IPR012657">
    <property type="entry name" value="23S_rRNA-intervening_sequence"/>
</dbReference>
<proteinExistence type="predicted"/>
<dbReference type="SUPFAM" id="SSF158446">
    <property type="entry name" value="IVS-encoded protein-like"/>
    <property type="match status" value="1"/>
</dbReference>
<keyword evidence="2" id="KW-1185">Reference proteome</keyword>
<dbReference type="Pfam" id="PF05635">
    <property type="entry name" value="23S_rRNA_IVP"/>
    <property type="match status" value="1"/>
</dbReference>
<dbReference type="NCBIfam" id="TIGR02436">
    <property type="entry name" value="four helix bundle protein"/>
    <property type="match status" value="1"/>
</dbReference>